<dbReference type="Proteomes" id="UP000264006">
    <property type="component" value="Chromosome"/>
</dbReference>
<dbReference type="EMBL" id="CP031165">
    <property type="protein sequence ID" value="AXV08412.1"/>
    <property type="molecule type" value="Genomic_DNA"/>
</dbReference>
<name>A0A346Y1R5_9ACTN</name>
<dbReference type="Pfam" id="PF04122">
    <property type="entry name" value="CW_binding_2"/>
    <property type="match status" value="3"/>
</dbReference>
<protein>
    <submittedName>
        <fullName evidence="2">Gamma-glutamyltranspeptidase</fullName>
    </submittedName>
</protein>
<organism evidence="2 3">
    <name type="scientific">Euzebya pacifica</name>
    <dbReference type="NCBI Taxonomy" id="1608957"/>
    <lineage>
        <taxon>Bacteria</taxon>
        <taxon>Bacillati</taxon>
        <taxon>Actinomycetota</taxon>
        <taxon>Nitriliruptoria</taxon>
        <taxon>Euzebyales</taxon>
    </lineage>
</organism>
<evidence type="ECO:0000313" key="3">
    <source>
        <dbReference type="Proteomes" id="UP000264006"/>
    </source>
</evidence>
<evidence type="ECO:0000313" key="2">
    <source>
        <dbReference type="EMBL" id="AXV08412.1"/>
    </source>
</evidence>
<gene>
    <name evidence="2" type="ORF">DVS28_a3739</name>
</gene>
<dbReference type="AlphaFoldDB" id="A0A346Y1R5"/>
<keyword evidence="3" id="KW-1185">Reference proteome</keyword>
<dbReference type="InterPro" id="IPR007253">
    <property type="entry name" value="Cell_wall-bd_2"/>
</dbReference>
<proteinExistence type="predicted"/>
<dbReference type="PANTHER" id="PTHR30032">
    <property type="entry name" value="N-ACETYLMURAMOYL-L-ALANINE AMIDASE-RELATED"/>
    <property type="match status" value="1"/>
</dbReference>
<dbReference type="KEGG" id="euz:DVS28_a3739"/>
<sequence>MAGDGPVAATLLDLAVRAGDVEGRVLTVDGSQPQPAVEDGDGTEDGTAAGTGDGTWAQMVMSVGVGYGSGGSDTFPIGDLDRDGHDDIVTLTRDAAGVTLVALSGVDGVPLWITPQPDGLVGTLLQAVPDVDGDGRRDLLATGVGLSEYSGSGHCDETSCRDEFVESVTWEVSMLSGATGTSLWSDAVDGHVSYAYDWDFDTGEETYRIESSNFPLAFHASGDLDGDAELDLISTRTTYTESSDAERTGTFPGPVTTTETHSFEGASTIMLVDGADGTTIRQLEESGQGTVLRGVPVPDIDGDALTDVLVTRTHGANGSRTCTQLLIQLQCQETSTLAHHDVLLLDGADLSTVWSHEVLSESVGARAPGDLTGDGAVDVVITDRSASSDPESSRPHLTVLDATDGSQLWTWTAPTVEGDAYSDGVSLVATTPIDDVAGKDLVLQRQVFTYDSNTGEESGELQLIRLAGDDGEELLTTVTVGTTYWYGSRAADADGDGTDDVVLQGFHYDEQTGEETSLLLVEAGDDGETLLTRDLPTFADLTVLGDVDGDGGAEAVVIDFGIDVVFGHGDAGASGGSGSDDPDANGTDVFALDGGAVRWTVPAVPDGFTTIEPAGDLDGAGDGVDLLVQSFAAFGDVPMTLTAARAGADGRLLWSDPDPVAISRVEGPSRTATAAALSAATRRTATTVVIARADAWPDAIAGGPLASMMDASLLLTARDGLSADAAAEIARLGADRAVLLGGEQALSAEVDADLRAAGLTVERLAGSDRFATAGMIAQRVVAEGGDGSRVAVVRGTHPDPEQGWSDAVVAAAHGAADGHPILLTPTDGLPPSTLDALTTLSPASVLVLGGPAAVSVDAEQQVRDTGARTLRVSGTDRYSTARIVADLAVDAGTSPHRVWVATGRRFPDALAASAAVGTGGVLLLADGDTNDRAEELLGFIGTHRDEVAELVLIGGSAALSDTLETRLRRLLAE</sequence>
<evidence type="ECO:0000256" key="1">
    <source>
        <dbReference type="SAM" id="MobiDB-lite"/>
    </source>
</evidence>
<dbReference type="InterPro" id="IPR028994">
    <property type="entry name" value="Integrin_alpha_N"/>
</dbReference>
<dbReference type="InterPro" id="IPR051922">
    <property type="entry name" value="Bact_Sporulation_Assoc"/>
</dbReference>
<dbReference type="PANTHER" id="PTHR30032:SF4">
    <property type="entry name" value="AMIDASE ENHANCER"/>
    <property type="match status" value="1"/>
</dbReference>
<feature type="region of interest" description="Disordered" evidence="1">
    <location>
        <begin position="30"/>
        <end position="53"/>
    </location>
</feature>
<dbReference type="GO" id="GO:0030288">
    <property type="term" value="C:outer membrane-bounded periplasmic space"/>
    <property type="evidence" value="ECO:0007669"/>
    <property type="project" value="TreeGrafter"/>
</dbReference>
<dbReference type="SUPFAM" id="SSF69318">
    <property type="entry name" value="Integrin alpha N-terminal domain"/>
    <property type="match status" value="2"/>
</dbReference>
<accession>A0A346Y1R5</accession>
<reference evidence="2 3" key="1">
    <citation type="submission" date="2018-09" db="EMBL/GenBank/DDBJ databases">
        <title>Complete genome sequence of Euzebya sp. DY32-46 isolated from seawater of Pacific Ocean.</title>
        <authorList>
            <person name="Xu L."/>
            <person name="Wu Y.-H."/>
            <person name="Xu X.-W."/>
        </authorList>
    </citation>
    <scope>NUCLEOTIDE SEQUENCE [LARGE SCALE GENOMIC DNA]</scope>
    <source>
        <strain evidence="2 3">DY32-46</strain>
    </source>
</reference>